<keyword evidence="2" id="KW-1185">Reference proteome</keyword>
<comment type="caution">
    <text evidence="1">The sequence shown here is derived from an EMBL/GenBank/DDBJ whole genome shotgun (WGS) entry which is preliminary data.</text>
</comment>
<dbReference type="Proteomes" id="UP000034076">
    <property type="component" value="Unassembled WGS sequence"/>
</dbReference>
<name>A0A0M2NIZ7_9FIRM</name>
<evidence type="ECO:0000313" key="1">
    <source>
        <dbReference type="EMBL" id="KKI50946.1"/>
    </source>
</evidence>
<organism evidence="1 2">
    <name type="scientific">Christensenella hongkongensis</name>
    <dbReference type="NCBI Taxonomy" id="270498"/>
    <lineage>
        <taxon>Bacteria</taxon>
        <taxon>Bacillati</taxon>
        <taxon>Bacillota</taxon>
        <taxon>Clostridia</taxon>
        <taxon>Christensenellales</taxon>
        <taxon>Christensenellaceae</taxon>
        <taxon>Christensenella</taxon>
    </lineage>
</organism>
<accession>A0A0M2NIZ7</accession>
<evidence type="ECO:0000313" key="2">
    <source>
        <dbReference type="Proteomes" id="UP000034076"/>
    </source>
</evidence>
<gene>
    <name evidence="1" type="ORF">CHK_1333</name>
</gene>
<dbReference type="AlphaFoldDB" id="A0A0M2NIZ7"/>
<proteinExistence type="predicted"/>
<sequence length="57" mass="6349">MVHAEDLTLGCVCPNCQSRCTACLGTNSVMSREEIRALKDDPRFASFTGDEDEFYSK</sequence>
<dbReference type="EMBL" id="LAYJ01000088">
    <property type="protein sequence ID" value="KKI50946.1"/>
    <property type="molecule type" value="Genomic_DNA"/>
</dbReference>
<protein>
    <submittedName>
        <fullName evidence="1">Uncharacterized protein</fullName>
    </submittedName>
</protein>
<reference evidence="1 2" key="1">
    <citation type="submission" date="2015-04" db="EMBL/GenBank/DDBJ databases">
        <title>Draft genome sequence of bacteremic isolate Catabacter hongkongensis type strain HKU16T.</title>
        <authorList>
            <person name="Lau S.K."/>
            <person name="Teng J.L."/>
            <person name="Huang Y."/>
            <person name="Curreem S.O."/>
            <person name="Tsui S.K."/>
            <person name="Woo P.C."/>
        </authorList>
    </citation>
    <scope>NUCLEOTIDE SEQUENCE [LARGE SCALE GENOMIC DNA]</scope>
    <source>
        <strain evidence="1 2">HKU16</strain>
    </source>
</reference>